<evidence type="ECO:0000256" key="4">
    <source>
        <dbReference type="ARBA" id="ARBA00022980"/>
    </source>
</evidence>
<accession>A0A834XVV8</accession>
<keyword evidence="10" id="KW-1185">Reference proteome</keyword>
<evidence type="ECO:0000256" key="1">
    <source>
        <dbReference type="ARBA" id="ARBA00004173"/>
    </source>
</evidence>
<sequence>MSLTRILSKSLRLNFQLSKCLAKCFSTTISSKKIQLNTEEKSENVLKMADYDSRGQRPIVPSQYRHIYPEFLPDPKQEFRNKLREKLERTDMMARRSVIDIPEFYVGSIVAVTYSEPHAPNKTNRFLGICIQRTGCGLRAAFVLRNVVDHMGIEKEYYLYDPTIQQIECKRLEKRLDDELLYLRDAPPEYSTFPLDMETEFLPDGAEVPVNKIVIPLKERPWRTKWELHDMKGLLPETVIAGKNRMKRAAAFKKPWEKYDLMKIYRETIPDEEQQAIYSEVHSKLNQLELSRKKMKRKRGFVRPTKEH</sequence>
<dbReference type="AlphaFoldDB" id="A0A834XVV8"/>
<dbReference type="Proteomes" id="UP000639338">
    <property type="component" value="Unassembled WGS sequence"/>
</dbReference>
<dbReference type="GO" id="GO:0003735">
    <property type="term" value="F:structural constituent of ribosome"/>
    <property type="evidence" value="ECO:0007669"/>
    <property type="project" value="InterPro"/>
</dbReference>
<evidence type="ECO:0000313" key="9">
    <source>
        <dbReference type="EMBL" id="KAF7993473.1"/>
    </source>
</evidence>
<gene>
    <name evidence="9" type="ORF">HCN44_010068</name>
</gene>
<comment type="similarity">
    <text evidence="2">Belongs to the bacterial ribosomal protein bL19 family.</text>
</comment>
<dbReference type="GO" id="GO:0005762">
    <property type="term" value="C:mitochondrial large ribosomal subunit"/>
    <property type="evidence" value="ECO:0007669"/>
    <property type="project" value="TreeGrafter"/>
</dbReference>
<comment type="caution">
    <text evidence="9">The sequence shown here is derived from an EMBL/GenBank/DDBJ whole genome shotgun (WGS) entry which is preliminary data.</text>
</comment>
<name>A0A834XVV8_APHGI</name>
<dbReference type="OrthoDB" id="432645at2759"/>
<evidence type="ECO:0000256" key="8">
    <source>
        <dbReference type="ARBA" id="ARBA00035359"/>
    </source>
</evidence>
<dbReference type="FunFam" id="2.30.30.790:FF:000002">
    <property type="entry name" value="39S ribosomal protein L19, mitochondrial"/>
    <property type="match status" value="1"/>
</dbReference>
<dbReference type="SUPFAM" id="SSF50104">
    <property type="entry name" value="Translation proteins SH3-like domain"/>
    <property type="match status" value="1"/>
</dbReference>
<dbReference type="EMBL" id="JACMRX010000003">
    <property type="protein sequence ID" value="KAF7993473.1"/>
    <property type="molecule type" value="Genomic_DNA"/>
</dbReference>
<dbReference type="InterPro" id="IPR008991">
    <property type="entry name" value="Translation_prot_SH3-like_sf"/>
</dbReference>
<evidence type="ECO:0000256" key="5">
    <source>
        <dbReference type="ARBA" id="ARBA00023128"/>
    </source>
</evidence>
<dbReference type="Pfam" id="PF01245">
    <property type="entry name" value="Ribosomal_L19"/>
    <property type="match status" value="1"/>
</dbReference>
<evidence type="ECO:0000256" key="3">
    <source>
        <dbReference type="ARBA" id="ARBA00022946"/>
    </source>
</evidence>
<dbReference type="PANTHER" id="PTHR15680">
    <property type="entry name" value="RIBOSOMAL PROTEIN L19"/>
    <property type="match status" value="1"/>
</dbReference>
<protein>
    <recommendedName>
        <fullName evidence="7">Large ribosomal subunit protein bL19m</fullName>
    </recommendedName>
    <alternativeName>
        <fullName evidence="8">39S ribosomal protein L19, mitochondrial</fullName>
    </alternativeName>
</protein>
<keyword evidence="3" id="KW-0809">Transit peptide</keyword>
<dbReference type="Gene3D" id="2.30.30.790">
    <property type="match status" value="1"/>
</dbReference>
<evidence type="ECO:0000256" key="2">
    <source>
        <dbReference type="ARBA" id="ARBA00005781"/>
    </source>
</evidence>
<organism evidence="9 10">
    <name type="scientific">Aphidius gifuensis</name>
    <name type="common">Parasitoid wasp</name>
    <dbReference type="NCBI Taxonomy" id="684658"/>
    <lineage>
        <taxon>Eukaryota</taxon>
        <taxon>Metazoa</taxon>
        <taxon>Ecdysozoa</taxon>
        <taxon>Arthropoda</taxon>
        <taxon>Hexapoda</taxon>
        <taxon>Insecta</taxon>
        <taxon>Pterygota</taxon>
        <taxon>Neoptera</taxon>
        <taxon>Endopterygota</taxon>
        <taxon>Hymenoptera</taxon>
        <taxon>Apocrita</taxon>
        <taxon>Ichneumonoidea</taxon>
        <taxon>Braconidae</taxon>
        <taxon>Aphidiinae</taxon>
        <taxon>Aphidius</taxon>
    </lineage>
</organism>
<proteinExistence type="inferred from homology"/>
<evidence type="ECO:0000256" key="6">
    <source>
        <dbReference type="ARBA" id="ARBA00023274"/>
    </source>
</evidence>
<dbReference type="GO" id="GO:0006412">
    <property type="term" value="P:translation"/>
    <property type="evidence" value="ECO:0007669"/>
    <property type="project" value="InterPro"/>
</dbReference>
<evidence type="ECO:0000256" key="7">
    <source>
        <dbReference type="ARBA" id="ARBA00035288"/>
    </source>
</evidence>
<keyword evidence="4" id="KW-0689">Ribosomal protein</keyword>
<keyword evidence="6" id="KW-0687">Ribonucleoprotein</keyword>
<reference evidence="9 10" key="1">
    <citation type="submission" date="2020-08" db="EMBL/GenBank/DDBJ databases">
        <title>Aphidius gifuensis genome sequencing and assembly.</title>
        <authorList>
            <person name="Du Z."/>
        </authorList>
    </citation>
    <scope>NUCLEOTIDE SEQUENCE [LARGE SCALE GENOMIC DNA]</scope>
    <source>
        <strain evidence="9">YNYX2018</strain>
        <tissue evidence="9">Adults</tissue>
    </source>
</reference>
<evidence type="ECO:0000313" key="10">
    <source>
        <dbReference type="Proteomes" id="UP000639338"/>
    </source>
</evidence>
<dbReference type="PANTHER" id="PTHR15680:SF9">
    <property type="entry name" value="LARGE RIBOSOMAL SUBUNIT PROTEIN BL19M"/>
    <property type="match status" value="1"/>
</dbReference>
<dbReference type="InterPro" id="IPR038657">
    <property type="entry name" value="Ribosomal_bL19_sf"/>
</dbReference>
<comment type="subcellular location">
    <subcellularLocation>
        <location evidence="1">Mitochondrion</location>
    </subcellularLocation>
</comment>
<keyword evidence="5" id="KW-0496">Mitochondrion</keyword>
<dbReference type="InterPro" id="IPR001857">
    <property type="entry name" value="Ribosomal_bL19"/>
</dbReference>